<keyword evidence="4" id="KW-1185">Reference proteome</keyword>
<sequence length="419" mass="44677">MFTTLSEKTVKLLPMLLLVGLSACGPVKFSGSSTTSTEGAIPVTPATPTPGVSPTATPSNLRDVSYVSTVAASNNKLDIILVLDDSNSMLTDNQKLAAKLSNFVTTLQNNANLDWQACVTVTRALPVGGGNTAWGASLYWQTSATYSPNLGVVLKKGQANLPAIFANTINYIGAGWAGTDDERGIKAAYHHVYNGDYHYSNVSGCYRDGAAIAYIIISDEDERSIAGDASQKYYANELQPLEADDQPANFVSYVKNTFGNDKRFTVNSIIVKPGDTACMTAQDNAVDAQGKKSKSHYGTKYNELSYLTGGGIGSICDADFSTNLNLFIDKITDSLSSIPLECTPVGEVSVTITPTVGVISASVQGMNLVFDKPVPAGRNIDVQYKCNDNRVPSSVNKPVVKVSEDGFFARIVSFFKGLF</sequence>
<evidence type="ECO:0000313" key="4">
    <source>
        <dbReference type="Proteomes" id="UP001152321"/>
    </source>
</evidence>
<proteinExistence type="predicted"/>
<keyword evidence="2" id="KW-0732">Signal</keyword>
<reference evidence="3" key="1">
    <citation type="submission" date="2022-08" db="EMBL/GenBank/DDBJ databases">
        <title>Novel Bdellovibrio Species Isolated from Svalbard: Designation Bdellovibrio svalbardensis.</title>
        <authorList>
            <person name="Mitchell R.J."/>
            <person name="Choi S.Y."/>
        </authorList>
    </citation>
    <scope>NUCLEOTIDE SEQUENCE</scope>
    <source>
        <strain evidence="3">PAP01</strain>
    </source>
</reference>
<feature type="signal peptide" evidence="2">
    <location>
        <begin position="1"/>
        <end position="23"/>
    </location>
</feature>
<evidence type="ECO:0000256" key="2">
    <source>
        <dbReference type="SAM" id="SignalP"/>
    </source>
</evidence>
<dbReference type="InterPro" id="IPR036465">
    <property type="entry name" value="vWFA_dom_sf"/>
</dbReference>
<evidence type="ECO:0000256" key="1">
    <source>
        <dbReference type="SAM" id="MobiDB-lite"/>
    </source>
</evidence>
<accession>A0ABT6DK93</accession>
<dbReference type="EMBL" id="JANRMI010000003">
    <property type="protein sequence ID" value="MDG0816932.1"/>
    <property type="molecule type" value="Genomic_DNA"/>
</dbReference>
<organism evidence="3 4">
    <name type="scientific">Bdellovibrio svalbardensis</name>
    <dbReference type="NCBI Taxonomy" id="2972972"/>
    <lineage>
        <taxon>Bacteria</taxon>
        <taxon>Pseudomonadati</taxon>
        <taxon>Bdellovibrionota</taxon>
        <taxon>Bdellovibrionia</taxon>
        <taxon>Bdellovibrionales</taxon>
        <taxon>Pseudobdellovibrionaceae</taxon>
        <taxon>Bdellovibrio</taxon>
    </lineage>
</organism>
<feature type="chain" id="PRO_5046704890" description="VWFA domain-containing protein" evidence="2">
    <location>
        <begin position="24"/>
        <end position="419"/>
    </location>
</feature>
<gene>
    <name evidence="3" type="ORF">NWE73_11190</name>
</gene>
<evidence type="ECO:0000313" key="3">
    <source>
        <dbReference type="EMBL" id="MDG0816932.1"/>
    </source>
</evidence>
<dbReference type="SUPFAM" id="SSF53300">
    <property type="entry name" value="vWA-like"/>
    <property type="match status" value="1"/>
</dbReference>
<feature type="region of interest" description="Disordered" evidence="1">
    <location>
        <begin position="33"/>
        <end position="57"/>
    </location>
</feature>
<dbReference type="RefSeq" id="WP_277578409.1">
    <property type="nucleotide sequence ID" value="NZ_JANRMI010000003.1"/>
</dbReference>
<evidence type="ECO:0008006" key="5">
    <source>
        <dbReference type="Google" id="ProtNLM"/>
    </source>
</evidence>
<protein>
    <recommendedName>
        <fullName evidence="5">VWFA domain-containing protein</fullName>
    </recommendedName>
</protein>
<comment type="caution">
    <text evidence="3">The sequence shown here is derived from an EMBL/GenBank/DDBJ whole genome shotgun (WGS) entry which is preliminary data.</text>
</comment>
<dbReference type="Proteomes" id="UP001152321">
    <property type="component" value="Unassembled WGS sequence"/>
</dbReference>
<name>A0ABT6DK93_9BACT</name>